<comment type="caution">
    <text evidence="1">The sequence shown here is derived from an EMBL/GenBank/DDBJ whole genome shotgun (WGS) entry which is preliminary data.</text>
</comment>
<dbReference type="NCBIfam" id="NF033832">
    <property type="entry name" value="sce7726_fam"/>
    <property type="match status" value="1"/>
</dbReference>
<proteinExistence type="predicted"/>
<name>A0ABP7VKH5_9BACI</name>
<dbReference type="RefSeq" id="WP_344911606.1">
    <property type="nucleotide sequence ID" value="NZ_BAABDL010000071.1"/>
</dbReference>
<evidence type="ECO:0008006" key="3">
    <source>
        <dbReference type="Google" id="ProtNLM"/>
    </source>
</evidence>
<evidence type="ECO:0000313" key="2">
    <source>
        <dbReference type="Proteomes" id="UP001501734"/>
    </source>
</evidence>
<dbReference type="EMBL" id="BAABDL010000071">
    <property type="protein sequence ID" value="GAA4069019.1"/>
    <property type="molecule type" value="Genomic_DNA"/>
</dbReference>
<protein>
    <recommendedName>
        <fullName evidence="3">Sce7726 family protein</fullName>
    </recommendedName>
</protein>
<gene>
    <name evidence="1" type="ORF">GCM10022410_13680</name>
</gene>
<reference evidence="2" key="1">
    <citation type="journal article" date="2019" name="Int. J. Syst. Evol. Microbiol.">
        <title>The Global Catalogue of Microorganisms (GCM) 10K type strain sequencing project: providing services to taxonomists for standard genome sequencing and annotation.</title>
        <authorList>
            <consortium name="The Broad Institute Genomics Platform"/>
            <consortium name="The Broad Institute Genome Sequencing Center for Infectious Disease"/>
            <person name="Wu L."/>
            <person name="Ma J."/>
        </authorList>
    </citation>
    <scope>NUCLEOTIDE SEQUENCE [LARGE SCALE GENOMIC DNA]</scope>
    <source>
        <strain evidence="2">JCM 17250</strain>
    </source>
</reference>
<dbReference type="InterPro" id="IPR047729">
    <property type="entry name" value="Sce7726-like"/>
</dbReference>
<accession>A0ABP7VKH5</accession>
<keyword evidence="2" id="KW-1185">Reference proteome</keyword>
<evidence type="ECO:0000313" key="1">
    <source>
        <dbReference type="EMBL" id="GAA4069019.1"/>
    </source>
</evidence>
<sequence length="271" mass="32001">MINKNINYFDYAQLLFKNYSTALSDERIKDNIFNIFEGNISPDFFVENNIEPRVFINDYLLRHYPNETTIKASFINHVLLKSKNHVTVFELNVGGSRLDLCKINGTSIAYEIKTELDSPVRLESQMTDYFKTFEKVYLICSEKNLDKMYDKVPKECGIYTYYLTKTGRYVFKKKRNATKSNRISPEIQLGTLTKRDLETYFNCENESSKDSMIEKIGVAYSNKEINQLFKRCLRNKFSDKWAFLLDNQANILEIDYQWFYKNSIAPEIVYQ</sequence>
<dbReference type="Proteomes" id="UP001501734">
    <property type="component" value="Unassembled WGS sequence"/>
</dbReference>
<organism evidence="1 2">
    <name type="scientific">Amphibacillus indicireducens</name>
    <dbReference type="NCBI Taxonomy" id="1076330"/>
    <lineage>
        <taxon>Bacteria</taxon>
        <taxon>Bacillati</taxon>
        <taxon>Bacillota</taxon>
        <taxon>Bacilli</taxon>
        <taxon>Bacillales</taxon>
        <taxon>Bacillaceae</taxon>
        <taxon>Amphibacillus</taxon>
    </lineage>
</organism>